<feature type="compositionally biased region" description="Basic and acidic residues" evidence="1">
    <location>
        <begin position="974"/>
        <end position="987"/>
    </location>
</feature>
<feature type="transmembrane region" description="Helical" evidence="2">
    <location>
        <begin position="44"/>
        <end position="64"/>
    </location>
</feature>
<feature type="region of interest" description="Disordered" evidence="1">
    <location>
        <begin position="450"/>
        <end position="474"/>
    </location>
</feature>
<dbReference type="InterPro" id="IPR046985">
    <property type="entry name" value="IP5"/>
</dbReference>
<feature type="compositionally biased region" description="Pro residues" evidence="1">
    <location>
        <begin position="751"/>
        <end position="762"/>
    </location>
</feature>
<feature type="transmembrane region" description="Helical" evidence="2">
    <location>
        <begin position="151"/>
        <end position="173"/>
    </location>
</feature>
<name>A0ABQ9X0U4_9EUKA</name>
<dbReference type="InterPro" id="IPR000300">
    <property type="entry name" value="IPPc"/>
</dbReference>
<feature type="transmembrane region" description="Helical" evidence="2">
    <location>
        <begin position="76"/>
        <end position="97"/>
    </location>
</feature>
<dbReference type="Gene3D" id="3.60.10.10">
    <property type="entry name" value="Endonuclease/exonuclease/phosphatase"/>
    <property type="match status" value="1"/>
</dbReference>
<proteinExistence type="predicted"/>
<feature type="compositionally biased region" description="Pro residues" evidence="1">
    <location>
        <begin position="882"/>
        <end position="892"/>
    </location>
</feature>
<accession>A0ABQ9X0U4</accession>
<dbReference type="PANTHER" id="PTHR11200">
    <property type="entry name" value="INOSITOL 5-PHOSPHATASE"/>
    <property type="match status" value="1"/>
</dbReference>
<dbReference type="InterPro" id="IPR036691">
    <property type="entry name" value="Endo/exonu/phosph_ase_sf"/>
</dbReference>
<evidence type="ECO:0000256" key="2">
    <source>
        <dbReference type="SAM" id="Phobius"/>
    </source>
</evidence>
<feature type="region of interest" description="Disordered" evidence="1">
    <location>
        <begin position="1034"/>
        <end position="1062"/>
    </location>
</feature>
<evidence type="ECO:0000259" key="3">
    <source>
        <dbReference type="Pfam" id="PF22669"/>
    </source>
</evidence>
<reference evidence="4 5" key="1">
    <citation type="journal article" date="2022" name="bioRxiv">
        <title>Genomics of Preaxostyla Flagellates Illuminates Evolutionary Transitions and the Path Towards Mitochondrial Loss.</title>
        <authorList>
            <person name="Novak L.V.F."/>
            <person name="Treitli S.C."/>
            <person name="Pyrih J."/>
            <person name="Halakuc P."/>
            <person name="Pipaliya S.V."/>
            <person name="Vacek V."/>
            <person name="Brzon O."/>
            <person name="Soukal P."/>
            <person name="Eme L."/>
            <person name="Dacks J.B."/>
            <person name="Karnkowska A."/>
            <person name="Elias M."/>
            <person name="Hampl V."/>
        </authorList>
    </citation>
    <scope>NUCLEOTIDE SEQUENCE [LARGE SCALE GENOMIC DNA]</scope>
    <source>
        <strain evidence="4">NAU3</strain>
        <tissue evidence="4">Gut</tissue>
    </source>
</reference>
<feature type="compositionally biased region" description="Pro residues" evidence="1">
    <location>
        <begin position="453"/>
        <end position="468"/>
    </location>
</feature>
<evidence type="ECO:0000313" key="4">
    <source>
        <dbReference type="EMBL" id="KAK2945396.1"/>
    </source>
</evidence>
<feature type="region of interest" description="Disordered" evidence="1">
    <location>
        <begin position="286"/>
        <end position="333"/>
    </location>
</feature>
<dbReference type="Proteomes" id="UP001281761">
    <property type="component" value="Unassembled WGS sequence"/>
</dbReference>
<dbReference type="PANTHER" id="PTHR11200:SF300">
    <property type="entry name" value="TYPE II INOSITOL 1,4,5-TRISPHOSPHATE 5-PHOSPHATASE"/>
    <property type="match status" value="1"/>
</dbReference>
<keyword evidence="2" id="KW-0472">Membrane</keyword>
<dbReference type="EMBL" id="JARBJD010000262">
    <property type="protein sequence ID" value="KAK2945396.1"/>
    <property type="molecule type" value="Genomic_DNA"/>
</dbReference>
<feature type="transmembrane region" description="Helical" evidence="2">
    <location>
        <begin position="12"/>
        <end position="32"/>
    </location>
</feature>
<keyword evidence="5" id="KW-1185">Reference proteome</keyword>
<gene>
    <name evidence="4" type="ORF">BLNAU_19665</name>
</gene>
<keyword evidence="2" id="KW-0812">Transmembrane</keyword>
<keyword evidence="2" id="KW-1133">Transmembrane helix</keyword>
<evidence type="ECO:0000313" key="5">
    <source>
        <dbReference type="Proteomes" id="UP001281761"/>
    </source>
</evidence>
<feature type="transmembrane region" description="Helical" evidence="2">
    <location>
        <begin position="194"/>
        <end position="210"/>
    </location>
</feature>
<dbReference type="Pfam" id="PF22669">
    <property type="entry name" value="Exo_endo_phos2"/>
    <property type="match status" value="1"/>
</dbReference>
<feature type="region of interest" description="Disordered" evidence="1">
    <location>
        <begin position="955"/>
        <end position="987"/>
    </location>
</feature>
<dbReference type="SUPFAM" id="SSF56219">
    <property type="entry name" value="DNase I-like"/>
    <property type="match status" value="1"/>
</dbReference>
<evidence type="ECO:0000256" key="1">
    <source>
        <dbReference type="SAM" id="MobiDB-lite"/>
    </source>
</evidence>
<feature type="domain" description="Inositol polyphosphate-related phosphatase" evidence="3">
    <location>
        <begin position="488"/>
        <end position="623"/>
    </location>
</feature>
<organism evidence="4 5">
    <name type="scientific">Blattamonas nauphoetae</name>
    <dbReference type="NCBI Taxonomy" id="2049346"/>
    <lineage>
        <taxon>Eukaryota</taxon>
        <taxon>Metamonada</taxon>
        <taxon>Preaxostyla</taxon>
        <taxon>Oxymonadida</taxon>
        <taxon>Blattamonas</taxon>
    </lineage>
</organism>
<feature type="transmembrane region" description="Helical" evidence="2">
    <location>
        <begin position="109"/>
        <end position="131"/>
    </location>
</feature>
<feature type="compositionally biased region" description="Basic and acidic residues" evidence="1">
    <location>
        <begin position="317"/>
        <end position="327"/>
    </location>
</feature>
<protein>
    <recommendedName>
        <fullName evidence="3">Inositol polyphosphate-related phosphatase domain-containing protein</fullName>
    </recommendedName>
</protein>
<feature type="region of interest" description="Disordered" evidence="1">
    <location>
        <begin position="875"/>
        <end position="895"/>
    </location>
</feature>
<comment type="caution">
    <text evidence="4">The sequence shown here is derived from an EMBL/GenBank/DDBJ whole genome shotgun (WGS) entry which is preliminary data.</text>
</comment>
<feature type="region of interest" description="Disordered" evidence="1">
    <location>
        <begin position="742"/>
        <end position="769"/>
    </location>
</feature>
<sequence length="1498" mass="166140">MGLVNSLNAVPIASATVSLLACVSVVVVYLVVTRHHPIFTVRMQYWLTHVEILYALTFYLALIPKGGAVVSLIKQFAVTAAHGWMLCYTITQYLIVVFQYRRAYKFEPIYHVCIWLYSIVTLGITGIELSLRYNGTVVIEKLIDELVSRCITCYGLIIVVDVICIVLNIHVELAIHKMRKASASPRLVKRYRKISIELLAGVFNTIVYYSEVRDRVFRKCRTKQKGRRKHIEGSLKQTLLSYDMFSHPDELAGGLVEALADASLPVTMERTDKMKKKDYLKRVKQQWDAEHSPDMAGDNLLHGEDDWTSSTPAPVNDQREQTAETKSSKTQTPQLLFDTFPLRGEVQTSTPHTLTSPFPGPHQFSPGTFFVTVFNPFALDVFDPPPMPSNLDSSTITFAPHSSPAPSSLKTSRTVLITSGHVTPCFVRSEELGGVWNNKKDQRLHDLYVLLSKPPPSSPNQSPQPIPDSPTLQPTGRALPPSLLLFSMTYNLGNMYPSDLVNLLVGSHPSFPKSENPLNSAPANKFDIIYLGFQESRFNYNKEVEKGRIDPTFFPSTLPAFLRDILRDTHYQAASSTLFSIRCFVFVRHELRPHVLLTRTSSEAVGQFQLFGNKGGTSVLIGIGEERNGDRTERRVVGMEGIEGGLDLNKTIGGSVQTHSFRKGIGSTLISLVNCHLHAHAWRGWERMDNVRSIFAGMSNRIVGQGWPVGAKEGGTTSGKEVQTKFAIPAAQLLERFTELDRDPLQTPSDPSSPPYPSPSPSPHFRQSGQPSILTLLDPVVNVLSQLDVTSLVDYAVFLGDLNYRLDVPFDAAMRDLYRFGSFAVKHTAEEEWRKNILTHREQFWSRRKVEERRQEQEMNRHSIALSGHEGMDYSRASLSPLPSPSPSPLSPLPKVGSLEGSLHVLSSRLSRFDQLRRQRSKHRVFFLFSEPASFGFLPTYRLVHHRRAFNEEREEGKMKGFTGMEEGDNEREEEGRREREDEERRNKERVVVYSNKNKQTPSFTDRILLSTPIGRSWGWDSNDPDSTQLQLHSTSAASRRHHSARSVCQPPTKPTSHPFDCTTSDHAPVTAVTRVWLNPPTHSLSGVPSLEEKSGGEHRRPVFALQETILSLSVGIHSVEIPALTTLSPDGACDCLVSVVPSSLVPSMAMNSPSAFGGGKSMNTVLTSTVKGTGKQKVWVGRGELCMQRTSVESGGSAGGKGVLERETGYQHFDSDSFRFDLFSSQLQYSFDSHLLSLLSSAFISPNTPLTSSPTHVLLTLKASSLIDILSNSIESTLSCYGMHVLVSDAGLVGEDSVVGEASFRLGVAGKVGGEMGEEGLTGEAEEEESGVSLGVLGGVLEREIELLVEIPQNSRFVSEVEKMINQANQQAQTQTSTPQLKATFFNADSVSLYLTSSHPTATHPLMLHTQPSLDKSSLHLVPSLLQFGHQLSRGRDTWKWEELAVAEEILIELVSVLFSSKKVHLVLPIVKDTVLTGVVSLGMSIRVGRKKERRGG</sequence>